<keyword evidence="3 6" id="KW-0812">Transmembrane</keyword>
<dbReference type="GO" id="GO:0033228">
    <property type="term" value="P:cysteine export across plasma membrane"/>
    <property type="evidence" value="ECO:0007669"/>
    <property type="project" value="TreeGrafter"/>
</dbReference>
<protein>
    <submittedName>
        <fullName evidence="7">Transporter, LysE family</fullName>
    </submittedName>
</protein>
<evidence type="ECO:0000256" key="6">
    <source>
        <dbReference type="SAM" id="Phobius"/>
    </source>
</evidence>
<evidence type="ECO:0000256" key="5">
    <source>
        <dbReference type="ARBA" id="ARBA00023136"/>
    </source>
</evidence>
<feature type="transmembrane region" description="Helical" evidence="6">
    <location>
        <begin position="151"/>
        <end position="175"/>
    </location>
</feature>
<name>A0A3B0TD18_9ZZZZ</name>
<dbReference type="Pfam" id="PF01810">
    <property type="entry name" value="LysE"/>
    <property type="match status" value="1"/>
</dbReference>
<dbReference type="EMBL" id="UOEJ01000198">
    <property type="protein sequence ID" value="VAW04836.1"/>
    <property type="molecule type" value="Genomic_DNA"/>
</dbReference>
<reference evidence="7" key="1">
    <citation type="submission" date="2018-06" db="EMBL/GenBank/DDBJ databases">
        <authorList>
            <person name="Zhirakovskaya E."/>
        </authorList>
    </citation>
    <scope>NUCLEOTIDE SEQUENCE</scope>
</reference>
<evidence type="ECO:0000256" key="4">
    <source>
        <dbReference type="ARBA" id="ARBA00022989"/>
    </source>
</evidence>
<dbReference type="PANTHER" id="PTHR30086">
    <property type="entry name" value="ARGININE EXPORTER PROTEIN ARGO"/>
    <property type="match status" value="1"/>
</dbReference>
<sequence>MNETLLFGLITFAFVTAITPGPNNLMLMSSVMLFGVRRTLPHMLGIQLGFSLLLAAAVLGLGELIRHFPQAALVVKLVGSIWLCWLGVMFLREAFRQHRGQGDDIVKKTSRPFHFFEAALFQWANPKALIMAFSSAGLYAGIAEDIMVRTIVIVVTFMMVGLPCSITWMMLGRALNHWLGEASHGRVVNIIMALLIFGLVIMILLN</sequence>
<feature type="transmembrane region" description="Helical" evidence="6">
    <location>
        <begin position="120"/>
        <end position="139"/>
    </location>
</feature>
<dbReference type="InterPro" id="IPR001123">
    <property type="entry name" value="LeuE-type"/>
</dbReference>
<comment type="subcellular location">
    <subcellularLocation>
        <location evidence="1">Cell membrane</location>
        <topology evidence="1">Multi-pass membrane protein</topology>
    </subcellularLocation>
</comment>
<gene>
    <name evidence="7" type="ORF">MNBD_ALPHA01-1587</name>
</gene>
<accession>A0A3B0TD18</accession>
<keyword evidence="4 6" id="KW-1133">Transmembrane helix</keyword>
<evidence type="ECO:0000313" key="7">
    <source>
        <dbReference type="EMBL" id="VAW04836.1"/>
    </source>
</evidence>
<keyword evidence="2" id="KW-1003">Cell membrane</keyword>
<feature type="transmembrane region" description="Helical" evidence="6">
    <location>
        <begin position="187"/>
        <end position="205"/>
    </location>
</feature>
<organism evidence="7">
    <name type="scientific">hydrothermal vent metagenome</name>
    <dbReference type="NCBI Taxonomy" id="652676"/>
    <lineage>
        <taxon>unclassified sequences</taxon>
        <taxon>metagenomes</taxon>
        <taxon>ecological metagenomes</taxon>
    </lineage>
</organism>
<keyword evidence="5 6" id="KW-0472">Membrane</keyword>
<feature type="transmembrane region" description="Helical" evidence="6">
    <location>
        <begin position="41"/>
        <end position="61"/>
    </location>
</feature>
<evidence type="ECO:0000256" key="1">
    <source>
        <dbReference type="ARBA" id="ARBA00004651"/>
    </source>
</evidence>
<dbReference type="GO" id="GO:0005886">
    <property type="term" value="C:plasma membrane"/>
    <property type="evidence" value="ECO:0007669"/>
    <property type="project" value="UniProtKB-SubCell"/>
</dbReference>
<evidence type="ECO:0000256" key="2">
    <source>
        <dbReference type="ARBA" id="ARBA00022475"/>
    </source>
</evidence>
<dbReference type="AlphaFoldDB" id="A0A3B0TD18"/>
<feature type="transmembrane region" description="Helical" evidence="6">
    <location>
        <begin position="73"/>
        <end position="91"/>
    </location>
</feature>
<dbReference type="GO" id="GO:0015171">
    <property type="term" value="F:amino acid transmembrane transporter activity"/>
    <property type="evidence" value="ECO:0007669"/>
    <property type="project" value="TreeGrafter"/>
</dbReference>
<proteinExistence type="predicted"/>
<dbReference type="PANTHER" id="PTHR30086:SF20">
    <property type="entry name" value="ARGININE EXPORTER PROTEIN ARGO-RELATED"/>
    <property type="match status" value="1"/>
</dbReference>
<evidence type="ECO:0000256" key="3">
    <source>
        <dbReference type="ARBA" id="ARBA00022692"/>
    </source>
</evidence>